<evidence type="ECO:0000313" key="2">
    <source>
        <dbReference type="Proteomes" id="UP000433577"/>
    </source>
</evidence>
<evidence type="ECO:0000313" key="1">
    <source>
        <dbReference type="EMBL" id="QGZ63075.1"/>
    </source>
</evidence>
<dbReference type="EMBL" id="CP046914">
    <property type="protein sequence ID" value="QGZ63075.1"/>
    <property type="molecule type" value="Genomic_DNA"/>
</dbReference>
<protein>
    <submittedName>
        <fullName evidence="1">DUF3331 domain-containing protein</fullName>
    </submittedName>
</protein>
<gene>
    <name evidence="1" type="ORF">FAZ98_14715</name>
</gene>
<dbReference type="RefSeq" id="WP_158952069.1">
    <property type="nucleotide sequence ID" value="NZ_CP046914.1"/>
</dbReference>
<dbReference type="KEGG" id="pacs:FAZ98_14715"/>
<reference evidence="1 2" key="1">
    <citation type="submission" date="2019-12" db="EMBL/GenBank/DDBJ databases">
        <title>Paraburkholderia acidiphila 7Q-K02 sp. nov and Paraburkholderia acidisoli DHF22 sp. nov., two strains isolated from forest soil.</title>
        <authorList>
            <person name="Gao Z."/>
            <person name="Qiu L."/>
        </authorList>
    </citation>
    <scope>NUCLEOTIDE SEQUENCE [LARGE SCALE GENOMIC DNA]</scope>
    <source>
        <strain evidence="1 2">DHF22</strain>
    </source>
</reference>
<dbReference type="InterPro" id="IPR021769">
    <property type="entry name" value="DUF3331"/>
</dbReference>
<keyword evidence="2" id="KW-1185">Reference proteome</keyword>
<dbReference type="OrthoDB" id="9152922at2"/>
<dbReference type="Proteomes" id="UP000433577">
    <property type="component" value="Chromosome 2"/>
</dbReference>
<dbReference type="AlphaFoldDB" id="A0A7Z2GJR0"/>
<sequence length="175" mass="19079">MLANPSLVDPWIQTLSLLSMPEAARPRKSESFECAKPRAFAESSTPKCEPIVRIIDRPTSSTVTLDWRDSTRCCYREQLWVAARARVAGRCALSGAAIAPGDEIFRPRPTRPAPRNVNAMVLARAIEAVMPGASLQEAPIRTTLGDSRMLARGTLGVRAPTLVMLLSVVRDGTPR</sequence>
<dbReference type="Pfam" id="PF11811">
    <property type="entry name" value="DUF3331"/>
    <property type="match status" value="1"/>
</dbReference>
<name>A0A7Z2GJR0_9BURK</name>
<accession>A0A7Z2GJR0</accession>
<organism evidence="1 2">
    <name type="scientific">Paraburkholderia acidisoli</name>
    <dbReference type="NCBI Taxonomy" id="2571748"/>
    <lineage>
        <taxon>Bacteria</taxon>
        <taxon>Pseudomonadati</taxon>
        <taxon>Pseudomonadota</taxon>
        <taxon>Betaproteobacteria</taxon>
        <taxon>Burkholderiales</taxon>
        <taxon>Burkholderiaceae</taxon>
        <taxon>Paraburkholderia</taxon>
    </lineage>
</organism>
<proteinExistence type="predicted"/>